<protein>
    <submittedName>
        <fullName evidence="1">DUF3606 domain-containing protein</fullName>
    </submittedName>
</protein>
<dbReference type="Pfam" id="PF12244">
    <property type="entry name" value="DUF3606"/>
    <property type="match status" value="1"/>
</dbReference>
<dbReference type="AlphaFoldDB" id="A0A5M6CLQ5"/>
<reference evidence="1 2" key="1">
    <citation type="submission" date="2019-09" db="EMBL/GenBank/DDBJ databases">
        <title>Genome sequence and assembly of Taibaiella sp.</title>
        <authorList>
            <person name="Chhetri G."/>
        </authorList>
    </citation>
    <scope>NUCLEOTIDE SEQUENCE [LARGE SCALE GENOMIC DNA]</scope>
    <source>
        <strain evidence="1 2">KVB11</strain>
    </source>
</reference>
<evidence type="ECO:0000313" key="1">
    <source>
        <dbReference type="EMBL" id="KAA5536151.1"/>
    </source>
</evidence>
<organism evidence="1 2">
    <name type="scientific">Taibaiella lutea</name>
    <dbReference type="NCBI Taxonomy" id="2608001"/>
    <lineage>
        <taxon>Bacteria</taxon>
        <taxon>Pseudomonadati</taxon>
        <taxon>Bacteroidota</taxon>
        <taxon>Chitinophagia</taxon>
        <taxon>Chitinophagales</taxon>
        <taxon>Chitinophagaceae</taxon>
        <taxon>Taibaiella</taxon>
    </lineage>
</organism>
<sequence length="31" mass="3427">MGVSRQQVKEAIAKVGNNREDVEAYLAHKGK</sequence>
<dbReference type="EMBL" id="VWSH01000001">
    <property type="protein sequence ID" value="KAA5536151.1"/>
    <property type="molecule type" value="Genomic_DNA"/>
</dbReference>
<accession>A0A5M6CLQ5</accession>
<dbReference type="Proteomes" id="UP000323632">
    <property type="component" value="Unassembled WGS sequence"/>
</dbReference>
<name>A0A5M6CLQ5_9BACT</name>
<gene>
    <name evidence="1" type="ORF">F0919_00320</name>
</gene>
<dbReference type="InterPro" id="IPR022037">
    <property type="entry name" value="DUF3606"/>
</dbReference>
<proteinExistence type="predicted"/>
<comment type="caution">
    <text evidence="1">The sequence shown here is derived from an EMBL/GenBank/DDBJ whole genome shotgun (WGS) entry which is preliminary data.</text>
</comment>
<evidence type="ECO:0000313" key="2">
    <source>
        <dbReference type="Proteomes" id="UP000323632"/>
    </source>
</evidence>
<keyword evidence="2" id="KW-1185">Reference proteome</keyword>